<proteinExistence type="predicted"/>
<accession>A0A803MMJ1</accession>
<dbReference type="AlphaFoldDB" id="A0A803MMJ1"/>
<dbReference type="InterPro" id="IPR024489">
    <property type="entry name" value="Organ_specific_prot"/>
</dbReference>
<evidence type="ECO:0000313" key="2">
    <source>
        <dbReference type="Proteomes" id="UP000596660"/>
    </source>
</evidence>
<dbReference type="PANTHER" id="PTHR33731:SF2">
    <property type="entry name" value="ORGAN-SPECIFIC PROTEIN S2-LIKE"/>
    <property type="match status" value="1"/>
</dbReference>
<dbReference type="Pfam" id="PF10950">
    <property type="entry name" value="Organ_specific"/>
    <property type="match status" value="1"/>
</dbReference>
<dbReference type="EnsemblPlants" id="AUR62032492-RA">
    <property type="protein sequence ID" value="AUR62032492-RA:cds"/>
    <property type="gene ID" value="AUR62032492"/>
</dbReference>
<reference evidence="1" key="2">
    <citation type="submission" date="2021-03" db="UniProtKB">
        <authorList>
            <consortium name="EnsemblPlants"/>
        </authorList>
    </citation>
    <scope>IDENTIFICATION</scope>
</reference>
<dbReference type="PANTHER" id="PTHR33731">
    <property type="entry name" value="PROTEIN, PUTATIVE-RELATED"/>
    <property type="match status" value="1"/>
</dbReference>
<dbReference type="Gramene" id="AUR62032492-RA">
    <property type="protein sequence ID" value="AUR62032492-RA:cds"/>
    <property type="gene ID" value="AUR62032492"/>
</dbReference>
<keyword evidence="2" id="KW-1185">Reference proteome</keyword>
<reference evidence="1" key="1">
    <citation type="journal article" date="2017" name="Nature">
        <title>The genome of Chenopodium quinoa.</title>
        <authorList>
            <person name="Jarvis D.E."/>
            <person name="Ho Y.S."/>
            <person name="Lightfoot D.J."/>
            <person name="Schmoeckel S.M."/>
            <person name="Li B."/>
            <person name="Borm T.J.A."/>
            <person name="Ohyanagi H."/>
            <person name="Mineta K."/>
            <person name="Michell C.T."/>
            <person name="Saber N."/>
            <person name="Kharbatia N.M."/>
            <person name="Rupper R.R."/>
            <person name="Sharp A.R."/>
            <person name="Dally N."/>
            <person name="Boughton B.A."/>
            <person name="Woo Y.H."/>
            <person name="Gao G."/>
            <person name="Schijlen E.G.W.M."/>
            <person name="Guo X."/>
            <person name="Momin A.A."/>
            <person name="Negrao S."/>
            <person name="Al-Babili S."/>
            <person name="Gehring C."/>
            <person name="Roessner U."/>
            <person name="Jung C."/>
            <person name="Murphy K."/>
            <person name="Arold S.T."/>
            <person name="Gojobori T."/>
            <person name="van der Linden C.G."/>
            <person name="van Loo E.N."/>
            <person name="Jellen E.N."/>
            <person name="Maughan P.J."/>
            <person name="Tester M."/>
        </authorList>
    </citation>
    <scope>NUCLEOTIDE SEQUENCE [LARGE SCALE GENOMIC DNA]</scope>
    <source>
        <strain evidence="1">cv. PI 614886</strain>
    </source>
</reference>
<organism evidence="1 2">
    <name type="scientific">Chenopodium quinoa</name>
    <name type="common">Quinoa</name>
    <dbReference type="NCBI Taxonomy" id="63459"/>
    <lineage>
        <taxon>Eukaryota</taxon>
        <taxon>Viridiplantae</taxon>
        <taxon>Streptophyta</taxon>
        <taxon>Embryophyta</taxon>
        <taxon>Tracheophyta</taxon>
        <taxon>Spermatophyta</taxon>
        <taxon>Magnoliopsida</taxon>
        <taxon>eudicotyledons</taxon>
        <taxon>Gunneridae</taxon>
        <taxon>Pentapetalae</taxon>
        <taxon>Caryophyllales</taxon>
        <taxon>Chenopodiaceae</taxon>
        <taxon>Chenopodioideae</taxon>
        <taxon>Atripliceae</taxon>
        <taxon>Chenopodium</taxon>
    </lineage>
</organism>
<name>A0A803MMJ1_CHEQI</name>
<dbReference type="Proteomes" id="UP000596660">
    <property type="component" value="Unplaced"/>
</dbReference>
<protein>
    <submittedName>
        <fullName evidence="1">Uncharacterized protein</fullName>
    </submittedName>
</protein>
<sequence>MATIQVDIFVSGSINENTLNEVDACDIGVVGDVVVTVDVGFSGDASVNVVSEAGLSDVVDVCVSVGTGVVQDACSRDEDFEVKPAVKKRGRNLVKDEDADVKPKLRKAKTSTAVVEYVGLKPVDLKHVRTTRASTTIVAVEAEVVEVVDVEKGTMFVMPIGEKFQLTATDVHDVFGILMGPLVVPVSARGDSELKLDWEKRYGGKKFEVTVKKLEGFFKSDVGPIDGRKGPEEYWTVVMNEQPIPEFIKDFINAYEAHEKGEADKSLIKDVNNNEVKSFDEDCDLHSDKLASKKLIADEFEPSSNPLFYHKYQSDKPISKKLIADEFEPCSNPLFYHKYQSDKPISKKLIADEFEPSSNPLF</sequence>
<evidence type="ECO:0000313" key="1">
    <source>
        <dbReference type="EnsemblPlants" id="AUR62032492-RA:cds"/>
    </source>
</evidence>